<keyword evidence="3" id="KW-1185">Reference proteome</keyword>
<proteinExistence type="predicted"/>
<dbReference type="AlphaFoldDB" id="A0A4U5NU76"/>
<comment type="caution">
    <text evidence="2">The sequence shown here is derived from an EMBL/GenBank/DDBJ whole genome shotgun (WGS) entry which is preliminary data.</text>
</comment>
<gene>
    <name evidence="2" type="ORF">L596_011379</name>
</gene>
<organism evidence="2 3">
    <name type="scientific">Steinernema carpocapsae</name>
    <name type="common">Entomopathogenic nematode</name>
    <dbReference type="NCBI Taxonomy" id="34508"/>
    <lineage>
        <taxon>Eukaryota</taxon>
        <taxon>Metazoa</taxon>
        <taxon>Ecdysozoa</taxon>
        <taxon>Nematoda</taxon>
        <taxon>Chromadorea</taxon>
        <taxon>Rhabditida</taxon>
        <taxon>Tylenchina</taxon>
        <taxon>Panagrolaimomorpha</taxon>
        <taxon>Strongyloidoidea</taxon>
        <taxon>Steinernematidae</taxon>
        <taxon>Steinernema</taxon>
    </lineage>
</organism>
<dbReference type="Proteomes" id="UP000298663">
    <property type="component" value="Unassembled WGS sequence"/>
</dbReference>
<evidence type="ECO:0000313" key="2">
    <source>
        <dbReference type="EMBL" id="TKR86872.1"/>
    </source>
</evidence>
<dbReference type="EMBL" id="AZBU02000003">
    <property type="protein sequence ID" value="TKR86872.1"/>
    <property type="molecule type" value="Genomic_DNA"/>
</dbReference>
<accession>A0A4U5NU76</accession>
<feature type="region of interest" description="Disordered" evidence="1">
    <location>
        <begin position="21"/>
        <end position="40"/>
    </location>
</feature>
<reference evidence="2 3" key="1">
    <citation type="journal article" date="2015" name="Genome Biol.">
        <title>Comparative genomics of Steinernema reveals deeply conserved gene regulatory networks.</title>
        <authorList>
            <person name="Dillman A.R."/>
            <person name="Macchietto M."/>
            <person name="Porter C.F."/>
            <person name="Rogers A."/>
            <person name="Williams B."/>
            <person name="Antoshechkin I."/>
            <person name="Lee M.M."/>
            <person name="Goodwin Z."/>
            <person name="Lu X."/>
            <person name="Lewis E.E."/>
            <person name="Goodrich-Blair H."/>
            <person name="Stock S.P."/>
            <person name="Adams B.J."/>
            <person name="Sternberg P.W."/>
            <person name="Mortazavi A."/>
        </authorList>
    </citation>
    <scope>NUCLEOTIDE SEQUENCE [LARGE SCALE GENOMIC DNA]</scope>
    <source>
        <strain evidence="2 3">ALL</strain>
    </source>
</reference>
<name>A0A4U5NU76_STECR</name>
<evidence type="ECO:0000256" key="1">
    <source>
        <dbReference type="SAM" id="MobiDB-lite"/>
    </source>
</evidence>
<sequence length="77" mass="8706">MRPSWPKMLCGEAYLVVRTEAQEGKRHRGGGGPEIQRTDEDVLVEVHHPKKGETDGVSFIRSATEKRAVAIFAYRLR</sequence>
<evidence type="ECO:0000313" key="3">
    <source>
        <dbReference type="Proteomes" id="UP000298663"/>
    </source>
</evidence>
<protein>
    <submittedName>
        <fullName evidence="2">Uncharacterized protein</fullName>
    </submittedName>
</protein>
<reference evidence="2 3" key="2">
    <citation type="journal article" date="2019" name="G3 (Bethesda)">
        <title>Hybrid Assembly of the Genome of the Entomopathogenic Nematode Steinernema carpocapsae Identifies the X-Chromosome.</title>
        <authorList>
            <person name="Serra L."/>
            <person name="Macchietto M."/>
            <person name="Macias-Munoz A."/>
            <person name="McGill C.J."/>
            <person name="Rodriguez I.M."/>
            <person name="Rodriguez B."/>
            <person name="Murad R."/>
            <person name="Mortazavi A."/>
        </authorList>
    </citation>
    <scope>NUCLEOTIDE SEQUENCE [LARGE SCALE GENOMIC DNA]</scope>
    <source>
        <strain evidence="2 3">ALL</strain>
    </source>
</reference>